<evidence type="ECO:0000313" key="2">
    <source>
        <dbReference type="Proteomes" id="UP001241926"/>
    </source>
</evidence>
<organism evidence="1 2">
    <name type="scientific">Streptomyces fuscus</name>
    <dbReference type="NCBI Taxonomy" id="3048495"/>
    <lineage>
        <taxon>Bacteria</taxon>
        <taxon>Bacillati</taxon>
        <taxon>Actinomycetota</taxon>
        <taxon>Actinomycetes</taxon>
        <taxon>Kitasatosporales</taxon>
        <taxon>Streptomycetaceae</taxon>
        <taxon>Streptomyces</taxon>
    </lineage>
</organism>
<dbReference type="Proteomes" id="UP001241926">
    <property type="component" value="Unassembled WGS sequence"/>
</dbReference>
<evidence type="ECO:0000313" key="1">
    <source>
        <dbReference type="EMBL" id="MDL2078980.1"/>
    </source>
</evidence>
<protein>
    <submittedName>
        <fullName evidence="1">Transferase</fullName>
    </submittedName>
</protein>
<sequence length="275" mass="30085">MTGGPNTQLRAHCTTEADGRITFRLPALDAAEPRLLLRLRPKKGMPEETVHLLPLEEAADGGRSAVLDPGPVLPEGRWDAYLLPEPEAPRERLRPGMRDQRALVDGHTRDWPAPLAVRVPYTTKDGYLAIRTWLRTAHAEIETITVTDRTMTVGARLHGATLAEGAVVRVRARGADGPVRTSGTENAGQRFSFTVDLAELADAGADRVWDVSVRPGTDAPYIRLGRLLDDIADRKEIFVYPAAAVGDARVRPYYTVDNDLSVEVKSAVTTGSRRP</sequence>
<gene>
    <name evidence="1" type="ORF">QNN03_21325</name>
</gene>
<comment type="caution">
    <text evidence="1">The sequence shown here is derived from an EMBL/GenBank/DDBJ whole genome shotgun (WGS) entry which is preliminary data.</text>
</comment>
<keyword evidence="2" id="KW-1185">Reference proteome</keyword>
<accession>A0ABT7J2I1</accession>
<dbReference type="EMBL" id="JASJUS010000020">
    <property type="protein sequence ID" value="MDL2078980.1"/>
    <property type="molecule type" value="Genomic_DNA"/>
</dbReference>
<keyword evidence="1" id="KW-0808">Transferase</keyword>
<reference evidence="1 2" key="1">
    <citation type="submission" date="2023-05" db="EMBL/GenBank/DDBJ databases">
        <title>Streptomyces fuscus sp. nov., a brown-black pigment producing actinomyces isolated from dry sand of Sea duck farm.</title>
        <authorList>
            <person name="Xie J."/>
            <person name="Shen N."/>
        </authorList>
    </citation>
    <scope>NUCLEOTIDE SEQUENCE [LARGE SCALE GENOMIC DNA]</scope>
    <source>
        <strain evidence="1 2">GXMU-J15</strain>
    </source>
</reference>
<name>A0ABT7J2I1_9ACTN</name>
<proteinExistence type="predicted"/>
<dbReference type="RefSeq" id="WP_093722243.1">
    <property type="nucleotide sequence ID" value="NZ_JASJUS010000020.1"/>
</dbReference>
<dbReference type="GO" id="GO:0016740">
    <property type="term" value="F:transferase activity"/>
    <property type="evidence" value="ECO:0007669"/>
    <property type="project" value="UniProtKB-KW"/>
</dbReference>